<keyword evidence="2" id="KW-1133">Transmembrane helix</keyword>
<feature type="transmembrane region" description="Helical" evidence="2">
    <location>
        <begin position="44"/>
        <end position="66"/>
    </location>
</feature>
<keyword evidence="2" id="KW-0812">Transmembrane</keyword>
<comment type="caution">
    <text evidence="3">The sequence shown here is derived from an EMBL/GenBank/DDBJ whole genome shotgun (WGS) entry which is preliminary data.</text>
</comment>
<keyword evidence="4" id="KW-1185">Reference proteome</keyword>
<reference evidence="3" key="1">
    <citation type="submission" date="2013-11" db="EMBL/GenBank/DDBJ databases">
        <title>Genome sequence of the fusiform rust pathogen reveals effectors for host alternation and coevolution with pine.</title>
        <authorList>
            <consortium name="DOE Joint Genome Institute"/>
            <person name="Smith K."/>
            <person name="Pendleton A."/>
            <person name="Kubisiak T."/>
            <person name="Anderson C."/>
            <person name="Salamov A."/>
            <person name="Aerts A."/>
            <person name="Riley R."/>
            <person name="Clum A."/>
            <person name="Lindquist E."/>
            <person name="Ence D."/>
            <person name="Campbell M."/>
            <person name="Kronenberg Z."/>
            <person name="Feau N."/>
            <person name="Dhillon B."/>
            <person name="Hamelin R."/>
            <person name="Burleigh J."/>
            <person name="Smith J."/>
            <person name="Yandell M."/>
            <person name="Nelson C."/>
            <person name="Grigoriev I."/>
            <person name="Davis J."/>
        </authorList>
    </citation>
    <scope>NUCLEOTIDE SEQUENCE</scope>
    <source>
        <strain evidence="3">G11</strain>
    </source>
</reference>
<feature type="compositionally biased region" description="Polar residues" evidence="1">
    <location>
        <begin position="265"/>
        <end position="286"/>
    </location>
</feature>
<evidence type="ECO:0000256" key="2">
    <source>
        <dbReference type="SAM" id="Phobius"/>
    </source>
</evidence>
<accession>A0A9P6NY89</accession>
<feature type="region of interest" description="Disordered" evidence="1">
    <location>
        <begin position="1"/>
        <end position="38"/>
    </location>
</feature>
<protein>
    <submittedName>
        <fullName evidence="3">Uncharacterized protein</fullName>
    </submittedName>
</protein>
<gene>
    <name evidence="3" type="ORF">CROQUDRAFT_650726</name>
</gene>
<feature type="region of interest" description="Disordered" evidence="1">
    <location>
        <begin position="77"/>
        <end position="131"/>
    </location>
</feature>
<organism evidence="3 4">
    <name type="scientific">Cronartium quercuum f. sp. fusiforme G11</name>
    <dbReference type="NCBI Taxonomy" id="708437"/>
    <lineage>
        <taxon>Eukaryota</taxon>
        <taxon>Fungi</taxon>
        <taxon>Dikarya</taxon>
        <taxon>Basidiomycota</taxon>
        <taxon>Pucciniomycotina</taxon>
        <taxon>Pucciniomycetes</taxon>
        <taxon>Pucciniales</taxon>
        <taxon>Coleosporiaceae</taxon>
        <taxon>Cronartium</taxon>
    </lineage>
</organism>
<feature type="compositionally biased region" description="Basic and acidic residues" evidence="1">
    <location>
        <begin position="94"/>
        <end position="107"/>
    </location>
</feature>
<name>A0A9P6NY89_9BASI</name>
<evidence type="ECO:0000256" key="1">
    <source>
        <dbReference type="SAM" id="MobiDB-lite"/>
    </source>
</evidence>
<evidence type="ECO:0000313" key="4">
    <source>
        <dbReference type="Proteomes" id="UP000886653"/>
    </source>
</evidence>
<feature type="compositionally biased region" description="Polar residues" evidence="1">
    <location>
        <begin position="17"/>
        <end position="27"/>
    </location>
</feature>
<feature type="compositionally biased region" description="Low complexity" evidence="1">
    <location>
        <begin position="359"/>
        <end position="375"/>
    </location>
</feature>
<feature type="region of interest" description="Disordered" evidence="1">
    <location>
        <begin position="220"/>
        <end position="380"/>
    </location>
</feature>
<feature type="compositionally biased region" description="Polar residues" evidence="1">
    <location>
        <begin position="110"/>
        <end position="124"/>
    </location>
</feature>
<feature type="region of interest" description="Disordered" evidence="1">
    <location>
        <begin position="159"/>
        <end position="204"/>
    </location>
</feature>
<keyword evidence="2" id="KW-0472">Membrane</keyword>
<evidence type="ECO:0000313" key="3">
    <source>
        <dbReference type="EMBL" id="KAG0151696.1"/>
    </source>
</evidence>
<dbReference type="AlphaFoldDB" id="A0A9P6NY89"/>
<proteinExistence type="predicted"/>
<feature type="compositionally biased region" description="Low complexity" evidence="1">
    <location>
        <begin position="161"/>
        <end position="175"/>
    </location>
</feature>
<sequence>MVNKNDTKMPSGVIEKTSVTPTNSTSGGFPKKTEFPSESQGVSAGMIALVVLLLAFLGAIIGLFFWRRRRKSQAERRNAAAGMEEVVTVPPGDGKGDEKTIDGEKFGLDSSRSSGVDETENSNFGRKGIMRSSRPTSLCLNEALQQAKIKTNILAIPQTPSQQSHGSSKQSHQISPSNRPPGPRYDPGYAAYLRPTRPPNRPASWRSSIAVAWANLGIPTRLLDPSGRMSPGGGSIERDENGRPSPGSRNPFKGLYPGLSRAPSKPQNRMNGMTNLWKNERVSQVITEEEEEDRSTILSESDTASSTHHTESLKTSSTSGPPSSRKSIISTDPSTSASGDSSHSGTMSFGGVELSARETSNTPKSNTTPTASPSNQIRRVEDEVPVEVVVHAI</sequence>
<dbReference type="EMBL" id="MU167211">
    <property type="protein sequence ID" value="KAG0151696.1"/>
    <property type="molecule type" value="Genomic_DNA"/>
</dbReference>
<feature type="compositionally biased region" description="Low complexity" evidence="1">
    <location>
        <begin position="313"/>
        <end position="347"/>
    </location>
</feature>
<dbReference type="Proteomes" id="UP000886653">
    <property type="component" value="Unassembled WGS sequence"/>
</dbReference>
<dbReference type="OrthoDB" id="10651059at2759"/>
<feature type="compositionally biased region" description="Polar residues" evidence="1">
    <location>
        <begin position="296"/>
        <end position="307"/>
    </location>
</feature>